<dbReference type="EMBL" id="CAADRA010000148">
    <property type="protein sequence ID" value="VFT78898.1"/>
    <property type="molecule type" value="Genomic_DNA"/>
</dbReference>
<protein>
    <submittedName>
        <fullName evidence="3">Aste57867_1687 protein</fullName>
    </submittedName>
</protein>
<organism evidence="3 4">
    <name type="scientific">Aphanomyces stellatus</name>
    <dbReference type="NCBI Taxonomy" id="120398"/>
    <lineage>
        <taxon>Eukaryota</taxon>
        <taxon>Sar</taxon>
        <taxon>Stramenopiles</taxon>
        <taxon>Oomycota</taxon>
        <taxon>Saprolegniomycetes</taxon>
        <taxon>Saprolegniales</taxon>
        <taxon>Verrucalvaceae</taxon>
        <taxon>Aphanomyces</taxon>
    </lineage>
</organism>
<sequence>MAPTFVYPRRIDGGGMKRREQTFDSNTHNQTLPEYNALADGNLRHFFENRKLQQHLYDVGLIDKAGRVIDPEKHKGKLAILQQEFKHAEKAELLKQREEEEIRRRVQLRRHTALNEARKDEKIKKIKDDRKLTRQIVAAAREYSVPPSSKSSSSPQSSGMRSSLSTGASSNNLSM</sequence>
<evidence type="ECO:0000313" key="4">
    <source>
        <dbReference type="Proteomes" id="UP000332933"/>
    </source>
</evidence>
<name>A0A485KAZ0_9STRA</name>
<dbReference type="Proteomes" id="UP000332933">
    <property type="component" value="Unassembled WGS sequence"/>
</dbReference>
<keyword evidence="4" id="KW-1185">Reference proteome</keyword>
<dbReference type="OrthoDB" id="120976at2759"/>
<reference evidence="3 4" key="1">
    <citation type="submission" date="2019-03" db="EMBL/GenBank/DDBJ databases">
        <authorList>
            <person name="Gaulin E."/>
            <person name="Dumas B."/>
        </authorList>
    </citation>
    <scope>NUCLEOTIDE SEQUENCE [LARGE SCALE GENOMIC DNA]</scope>
    <source>
        <strain evidence="3">CBS 568.67</strain>
    </source>
</reference>
<proteinExistence type="predicted"/>
<accession>A0A485KAZ0</accession>
<evidence type="ECO:0000313" key="2">
    <source>
        <dbReference type="EMBL" id="KAF0718451.1"/>
    </source>
</evidence>
<dbReference type="EMBL" id="VJMH01000148">
    <property type="protein sequence ID" value="KAF0718451.1"/>
    <property type="molecule type" value="Genomic_DNA"/>
</dbReference>
<feature type="compositionally biased region" description="Low complexity" evidence="1">
    <location>
        <begin position="144"/>
        <end position="165"/>
    </location>
</feature>
<reference evidence="2" key="2">
    <citation type="submission" date="2019-06" db="EMBL/GenBank/DDBJ databases">
        <title>Genomics analysis of Aphanomyces spp. identifies a new class of oomycete effector associated with host adaptation.</title>
        <authorList>
            <person name="Gaulin E."/>
        </authorList>
    </citation>
    <scope>NUCLEOTIDE SEQUENCE</scope>
    <source>
        <strain evidence="2">CBS 578.67</strain>
    </source>
</reference>
<gene>
    <name evidence="3" type="primary">Aste57867_1687</name>
    <name evidence="2" type="ORF">As57867_001685</name>
    <name evidence="3" type="ORF">ASTE57867_1687</name>
</gene>
<dbReference type="AlphaFoldDB" id="A0A485KAZ0"/>
<feature type="compositionally biased region" description="Polar residues" evidence="1">
    <location>
        <begin position="166"/>
        <end position="175"/>
    </location>
</feature>
<feature type="region of interest" description="Disordered" evidence="1">
    <location>
        <begin position="139"/>
        <end position="175"/>
    </location>
</feature>
<evidence type="ECO:0000313" key="3">
    <source>
        <dbReference type="EMBL" id="VFT78898.1"/>
    </source>
</evidence>
<evidence type="ECO:0000256" key="1">
    <source>
        <dbReference type="SAM" id="MobiDB-lite"/>
    </source>
</evidence>